<protein>
    <recommendedName>
        <fullName evidence="3">Ribosome maturation factor RimP</fullName>
    </recommendedName>
</protein>
<dbReference type="KEGG" id="elio:KO353_10480"/>
<dbReference type="NCBIfam" id="NF000932">
    <property type="entry name" value="PRK00092.2-5"/>
    <property type="match status" value="1"/>
</dbReference>
<gene>
    <name evidence="3 6" type="primary">rimP</name>
    <name evidence="6" type="ORF">KO353_10480</name>
</gene>
<evidence type="ECO:0000256" key="3">
    <source>
        <dbReference type="HAMAP-Rule" id="MF_01077"/>
    </source>
</evidence>
<dbReference type="InterPro" id="IPR003728">
    <property type="entry name" value="Ribosome_maturation_RimP"/>
</dbReference>
<comment type="subcellular location">
    <subcellularLocation>
        <location evidence="3">Cytoplasm</location>
    </subcellularLocation>
</comment>
<feature type="domain" description="Ribosome maturation factor RimP C-terminal" evidence="5">
    <location>
        <begin position="102"/>
        <end position="169"/>
    </location>
</feature>
<reference evidence="6" key="1">
    <citation type="submission" date="2021-06" db="EMBL/GenBank/DDBJ databases">
        <title>Elioraea tepida, sp. nov., a moderately thermophilic aerobic anoxygenic phototrophic bacterium isolated from an alkaline siliceous hot spring mat community in Yellowstone National Park, WY, USA.</title>
        <authorList>
            <person name="Saini M.K."/>
            <person name="Yoshida S."/>
            <person name="Sebastian A."/>
            <person name="Hirose S."/>
            <person name="Hara E."/>
            <person name="Tamaki H."/>
            <person name="Soulier N.T."/>
            <person name="Albert I."/>
            <person name="Hanada S."/>
            <person name="Bryant D.A."/>
            <person name="Tank M."/>
        </authorList>
    </citation>
    <scope>NUCLEOTIDE SEQUENCE</scope>
    <source>
        <strain evidence="6">MS-P2</strain>
    </source>
</reference>
<comment type="function">
    <text evidence="3">Required for maturation of 30S ribosomal subunits.</text>
</comment>
<evidence type="ECO:0000256" key="1">
    <source>
        <dbReference type="ARBA" id="ARBA00022490"/>
    </source>
</evidence>
<dbReference type="CDD" id="cd01734">
    <property type="entry name" value="YlxS_C"/>
    <property type="match status" value="1"/>
</dbReference>
<dbReference type="PANTHER" id="PTHR33867:SF1">
    <property type="entry name" value="RIBOSOME MATURATION FACTOR RIMP"/>
    <property type="match status" value="1"/>
</dbReference>
<dbReference type="Proteomes" id="UP000694001">
    <property type="component" value="Chromosome"/>
</dbReference>
<dbReference type="AlphaFoldDB" id="A0A975U004"/>
<dbReference type="InterPro" id="IPR028989">
    <property type="entry name" value="RimP_N"/>
</dbReference>
<dbReference type="GO" id="GO:0005829">
    <property type="term" value="C:cytosol"/>
    <property type="evidence" value="ECO:0007669"/>
    <property type="project" value="TreeGrafter"/>
</dbReference>
<dbReference type="EMBL" id="CP076448">
    <property type="protein sequence ID" value="QXM23732.1"/>
    <property type="molecule type" value="Genomic_DNA"/>
</dbReference>
<accession>A0A975U004</accession>
<evidence type="ECO:0000259" key="4">
    <source>
        <dbReference type="Pfam" id="PF02576"/>
    </source>
</evidence>
<keyword evidence="1 3" id="KW-0963">Cytoplasm</keyword>
<organism evidence="6 7">
    <name type="scientific">Elioraea tepida</name>
    <dbReference type="NCBI Taxonomy" id="2843330"/>
    <lineage>
        <taxon>Bacteria</taxon>
        <taxon>Pseudomonadati</taxon>
        <taxon>Pseudomonadota</taxon>
        <taxon>Alphaproteobacteria</taxon>
        <taxon>Acetobacterales</taxon>
        <taxon>Elioraeaceae</taxon>
        <taxon>Elioraea</taxon>
    </lineage>
</organism>
<dbReference type="HAMAP" id="MF_01077">
    <property type="entry name" value="RimP"/>
    <property type="match status" value="1"/>
</dbReference>
<evidence type="ECO:0000313" key="7">
    <source>
        <dbReference type="Proteomes" id="UP000694001"/>
    </source>
</evidence>
<proteinExistence type="inferred from homology"/>
<evidence type="ECO:0000259" key="5">
    <source>
        <dbReference type="Pfam" id="PF17384"/>
    </source>
</evidence>
<comment type="similarity">
    <text evidence="3">Belongs to the RimP family.</text>
</comment>
<keyword evidence="2 3" id="KW-0690">Ribosome biogenesis</keyword>
<dbReference type="FunFam" id="3.30.300.70:FF:000001">
    <property type="entry name" value="Ribosome maturation factor RimP"/>
    <property type="match status" value="1"/>
</dbReference>
<sequence length="183" mass="19868">MAETSPPDQADTLPRHDGLEGRLLALLAPPIAAMGYEIVRIRLSGKERPTLQIMADRADGAPIGLDDCEAISRTVSAILDVEDPIQGAYTLEVSSPGIDRPLTRPKDWVRWAGHAARVETTAPIEGRRRFSGTVLGLAEVPAAARLRLEDGREVTVPLEAIRSARLVLTDALIEATRPDRPRN</sequence>
<name>A0A975U004_9PROT</name>
<dbReference type="PANTHER" id="PTHR33867">
    <property type="entry name" value="RIBOSOME MATURATION FACTOR RIMP"/>
    <property type="match status" value="1"/>
</dbReference>
<dbReference type="InterPro" id="IPR028998">
    <property type="entry name" value="RimP_C"/>
</dbReference>
<dbReference type="RefSeq" id="WP_218284632.1">
    <property type="nucleotide sequence ID" value="NZ_CP076448.1"/>
</dbReference>
<evidence type="ECO:0000256" key="2">
    <source>
        <dbReference type="ARBA" id="ARBA00022517"/>
    </source>
</evidence>
<feature type="domain" description="Ribosome maturation factor RimP N-terminal" evidence="4">
    <location>
        <begin position="27"/>
        <end position="99"/>
    </location>
</feature>
<evidence type="ECO:0000313" key="6">
    <source>
        <dbReference type="EMBL" id="QXM23732.1"/>
    </source>
</evidence>
<keyword evidence="7" id="KW-1185">Reference proteome</keyword>
<dbReference type="GO" id="GO:0000028">
    <property type="term" value="P:ribosomal small subunit assembly"/>
    <property type="evidence" value="ECO:0007669"/>
    <property type="project" value="TreeGrafter"/>
</dbReference>
<dbReference type="Pfam" id="PF17384">
    <property type="entry name" value="DUF150_C"/>
    <property type="match status" value="1"/>
</dbReference>
<dbReference type="GO" id="GO:0006412">
    <property type="term" value="P:translation"/>
    <property type="evidence" value="ECO:0007669"/>
    <property type="project" value="TreeGrafter"/>
</dbReference>
<dbReference type="Pfam" id="PF02576">
    <property type="entry name" value="RimP_N"/>
    <property type="match status" value="1"/>
</dbReference>